<feature type="compositionally biased region" description="Low complexity" evidence="1">
    <location>
        <begin position="16"/>
        <end position="25"/>
    </location>
</feature>
<dbReference type="AlphaFoldDB" id="A0A381QLI8"/>
<organism evidence="3">
    <name type="scientific">marine metagenome</name>
    <dbReference type="NCBI Taxonomy" id="408172"/>
    <lineage>
        <taxon>unclassified sequences</taxon>
        <taxon>metagenomes</taxon>
        <taxon>ecological metagenomes</taxon>
    </lineage>
</organism>
<keyword evidence="2" id="KW-1133">Transmembrane helix</keyword>
<proteinExistence type="predicted"/>
<sequence>MRSLGDVPEPDDDATEAPVPEVTRPVPERDSAERGTEVSDKLRERRSAFFRRRSGSTSAVSDLPEPTGGRWTEAESDRQIRTFLLQLAEGRQLVHRDDPVQFLRENDLLLLFGPEEEEAFAALALRFPDETVSRWATLLSGGDRSEAFGPRSRAERRDEAAVVRSLDVGLRKRVLSVLVLLVLVGGLVALGRTLLTEAPEDRSERALRFASPVVEDPGDGRLGSVAGGPPVVEPALVATADLLVAVLRGGGEPAGRIRLDVPEREMPVALGSVTGTVFEHAGGQVAMVGPEGWWTGACVRVAVATELLRPLDVVVYEDADGACPADLVGRQARVTCAGDRVLVLAVDIPQGAVALIEGGSAWAETIRFGVETTPSTASRWETLAVRGSIVVPDVEESVAVPRFGGSPGDNLTFDLGGSRNGPTRGTCVLA</sequence>
<keyword evidence="2" id="KW-0812">Transmembrane</keyword>
<evidence type="ECO:0000313" key="3">
    <source>
        <dbReference type="EMBL" id="SUZ80226.1"/>
    </source>
</evidence>
<feature type="compositionally biased region" description="Basic and acidic residues" evidence="1">
    <location>
        <begin position="26"/>
        <end position="47"/>
    </location>
</feature>
<dbReference type="EMBL" id="UINC01001419">
    <property type="protein sequence ID" value="SUZ80226.1"/>
    <property type="molecule type" value="Genomic_DNA"/>
</dbReference>
<evidence type="ECO:0000256" key="1">
    <source>
        <dbReference type="SAM" id="MobiDB-lite"/>
    </source>
</evidence>
<reference evidence="3" key="1">
    <citation type="submission" date="2018-05" db="EMBL/GenBank/DDBJ databases">
        <authorList>
            <person name="Lanie J.A."/>
            <person name="Ng W.-L."/>
            <person name="Kazmierczak K.M."/>
            <person name="Andrzejewski T.M."/>
            <person name="Davidsen T.M."/>
            <person name="Wayne K.J."/>
            <person name="Tettelin H."/>
            <person name="Glass J.I."/>
            <person name="Rusch D."/>
            <person name="Podicherti R."/>
            <person name="Tsui H.-C.T."/>
            <person name="Winkler M.E."/>
        </authorList>
    </citation>
    <scope>NUCLEOTIDE SEQUENCE</scope>
</reference>
<feature type="region of interest" description="Disordered" evidence="1">
    <location>
        <begin position="1"/>
        <end position="73"/>
    </location>
</feature>
<protein>
    <submittedName>
        <fullName evidence="3">Uncharacterized protein</fullName>
    </submittedName>
</protein>
<name>A0A381QLI8_9ZZZZ</name>
<gene>
    <name evidence="3" type="ORF">METZ01_LOCUS33080</name>
</gene>
<feature type="transmembrane region" description="Helical" evidence="2">
    <location>
        <begin position="174"/>
        <end position="195"/>
    </location>
</feature>
<keyword evidence="2" id="KW-0472">Membrane</keyword>
<accession>A0A381QLI8</accession>
<evidence type="ECO:0000256" key="2">
    <source>
        <dbReference type="SAM" id="Phobius"/>
    </source>
</evidence>